<dbReference type="AlphaFoldDB" id="A0A266QDI3"/>
<name>A0A266QDI3_9GAMM</name>
<comment type="caution">
    <text evidence="2">The sequence shown here is derived from an EMBL/GenBank/DDBJ whole genome shotgun (WGS) entry which is preliminary data.</text>
</comment>
<protein>
    <submittedName>
        <fullName evidence="2">UDP-glucuronate--glycolipid 2-beta-glucuronosyltransferase</fullName>
    </submittedName>
</protein>
<dbReference type="GO" id="GO:0016740">
    <property type="term" value="F:transferase activity"/>
    <property type="evidence" value="ECO:0007669"/>
    <property type="project" value="UniProtKB-KW"/>
</dbReference>
<dbReference type="SUPFAM" id="SSF53756">
    <property type="entry name" value="UDP-Glycosyltransferase/glycogen phosphorylase"/>
    <property type="match status" value="1"/>
</dbReference>
<feature type="domain" description="Glucuronosyltransferase GumK N-terminal" evidence="1">
    <location>
        <begin position="14"/>
        <end position="175"/>
    </location>
</feature>
<keyword evidence="2" id="KW-0808">Transferase</keyword>
<dbReference type="Pfam" id="PF22059">
    <property type="entry name" value="GumK_N"/>
    <property type="match status" value="1"/>
</dbReference>
<keyword evidence="3" id="KW-1185">Reference proteome</keyword>
<sequence length="374" mass="42387">MNDTACTAQQKYLLLSAHDYRSPRKAGIHFVASELAKMGPTRFFSLRYSFLSRYKHDPRLSLDDQANKIVTHQGVDCYLWKTLIHPIRIRPFESLMYHLYSFGFNRVLRRWIRESDVIILESGVAPIFFDLIKRLNPCAKILYRASDALDTIDAAVYIRNTFARIAKDIDTIVMPSKALADSMPSTHNLAFVPQGIDYSVNEKANPSPYGEGIHAVSVGSMLFDPQFFVLASKRFPQIHFHIIGSCQPRHPDYGNNVSVYGEMPFDKTLPYIKHATLGIAPYSSVNLPAYLRDTSLKLTQYEFFGLPAICPHFIAADYPSRFGYDIGDEDSIAQAISRALNPPQPFSKRTVLDWAQVTARMLAPKQFSDTEVFA</sequence>
<accession>A0A266QDI3</accession>
<proteinExistence type="predicted"/>
<dbReference type="Proteomes" id="UP000216101">
    <property type="component" value="Unassembled WGS sequence"/>
</dbReference>
<dbReference type="Gene3D" id="3.40.50.2000">
    <property type="entry name" value="Glycogen Phosphorylase B"/>
    <property type="match status" value="1"/>
</dbReference>
<reference evidence="3" key="1">
    <citation type="submission" date="2017-05" db="EMBL/GenBank/DDBJ databases">
        <authorList>
            <person name="Barney B.M."/>
        </authorList>
    </citation>
    <scope>NUCLEOTIDE SEQUENCE [LARGE SCALE GENOMIC DNA]</scope>
    <source>
        <strain evidence="3">PSBB022</strain>
    </source>
</reference>
<organism evidence="2 3">
    <name type="scientific">Cellvibrio mixtus</name>
    <dbReference type="NCBI Taxonomy" id="39650"/>
    <lineage>
        <taxon>Bacteria</taxon>
        <taxon>Pseudomonadati</taxon>
        <taxon>Pseudomonadota</taxon>
        <taxon>Gammaproteobacteria</taxon>
        <taxon>Cellvibrionales</taxon>
        <taxon>Cellvibrionaceae</taxon>
        <taxon>Cellvibrio</taxon>
    </lineage>
</organism>
<dbReference type="InterPro" id="IPR054299">
    <property type="entry name" value="GumK_N"/>
</dbReference>
<evidence type="ECO:0000259" key="1">
    <source>
        <dbReference type="Pfam" id="PF22059"/>
    </source>
</evidence>
<dbReference type="EMBL" id="NHNI01000001">
    <property type="protein sequence ID" value="OZY87932.1"/>
    <property type="molecule type" value="Genomic_DNA"/>
</dbReference>
<evidence type="ECO:0000313" key="2">
    <source>
        <dbReference type="EMBL" id="OZY87932.1"/>
    </source>
</evidence>
<evidence type="ECO:0000313" key="3">
    <source>
        <dbReference type="Proteomes" id="UP000216101"/>
    </source>
</evidence>
<gene>
    <name evidence="2" type="ORF">CBP51_04290</name>
</gene>
<dbReference type="Gene3D" id="3.40.50.11010">
    <property type="match status" value="1"/>
</dbReference>